<dbReference type="AlphaFoldDB" id="A0AAV0BBF5"/>
<feature type="region of interest" description="Disordered" evidence="1">
    <location>
        <begin position="224"/>
        <end position="246"/>
    </location>
</feature>
<name>A0AAV0BBF5_PHAPC</name>
<dbReference type="EMBL" id="CALTRL010005407">
    <property type="protein sequence ID" value="CAH7684473.1"/>
    <property type="molecule type" value="Genomic_DNA"/>
</dbReference>
<sequence length="246" mass="27744">MVRSVEGEMVSTGESDNLFERVEETQETYNEGNLSDLKMTQVYFCLSQKQQDFITVLWGCWCSQRKSSRGISSTGSIRSRVKPLSLDPIKLRREADRSDLFELGREGSFWKRGRALIEGWSSQTESNPLDLWIPRANLTSPKQQQTNGAIRPAGDDREIACKIPNKTYSKPGHQDIVHTTPNKTKKEPTKSHTKLPSMSLAKGKNQGKMKVELEREEKEIILKGEGDIDKGNSCPLPYATKGKGHF</sequence>
<evidence type="ECO:0000256" key="1">
    <source>
        <dbReference type="SAM" id="MobiDB-lite"/>
    </source>
</evidence>
<dbReference type="Proteomes" id="UP001153365">
    <property type="component" value="Unassembled WGS sequence"/>
</dbReference>
<evidence type="ECO:0000313" key="3">
    <source>
        <dbReference type="Proteomes" id="UP001153365"/>
    </source>
</evidence>
<protein>
    <submittedName>
        <fullName evidence="2">Uncharacterized protein</fullName>
    </submittedName>
</protein>
<reference evidence="2" key="1">
    <citation type="submission" date="2022-06" db="EMBL/GenBank/DDBJ databases">
        <authorList>
            <consortium name="SYNGENTA / RWTH Aachen University"/>
        </authorList>
    </citation>
    <scope>NUCLEOTIDE SEQUENCE</scope>
</reference>
<organism evidence="2 3">
    <name type="scientific">Phakopsora pachyrhizi</name>
    <name type="common">Asian soybean rust disease fungus</name>
    <dbReference type="NCBI Taxonomy" id="170000"/>
    <lineage>
        <taxon>Eukaryota</taxon>
        <taxon>Fungi</taxon>
        <taxon>Dikarya</taxon>
        <taxon>Basidiomycota</taxon>
        <taxon>Pucciniomycotina</taxon>
        <taxon>Pucciniomycetes</taxon>
        <taxon>Pucciniales</taxon>
        <taxon>Phakopsoraceae</taxon>
        <taxon>Phakopsora</taxon>
    </lineage>
</organism>
<comment type="caution">
    <text evidence="2">The sequence shown here is derived from an EMBL/GenBank/DDBJ whole genome shotgun (WGS) entry which is preliminary data.</text>
</comment>
<keyword evidence="3" id="KW-1185">Reference proteome</keyword>
<proteinExistence type="predicted"/>
<feature type="region of interest" description="Disordered" evidence="1">
    <location>
        <begin position="165"/>
        <end position="212"/>
    </location>
</feature>
<evidence type="ECO:0000313" key="2">
    <source>
        <dbReference type="EMBL" id="CAH7684473.1"/>
    </source>
</evidence>
<gene>
    <name evidence="2" type="ORF">PPACK8108_LOCUS18636</name>
</gene>
<accession>A0AAV0BBF5</accession>